<dbReference type="GO" id="GO:0003676">
    <property type="term" value="F:nucleic acid binding"/>
    <property type="evidence" value="ECO:0007669"/>
    <property type="project" value="InterPro"/>
</dbReference>
<dbReference type="Pfam" id="PF01368">
    <property type="entry name" value="DHH"/>
    <property type="match status" value="1"/>
</dbReference>
<evidence type="ECO:0000259" key="1">
    <source>
        <dbReference type="Pfam" id="PF01368"/>
    </source>
</evidence>
<protein>
    <submittedName>
        <fullName evidence="3">3'-phosphoadenosine 5'-phosphate phosphatase</fullName>
        <ecNumber evidence="3">3.1.3.7</ecNumber>
    </submittedName>
</protein>
<name>A0A0B7H3Z0_9FLAO</name>
<evidence type="ECO:0000259" key="2">
    <source>
        <dbReference type="Pfam" id="PF02272"/>
    </source>
</evidence>
<dbReference type="Gene3D" id="3.10.310.30">
    <property type="match status" value="1"/>
</dbReference>
<dbReference type="Pfam" id="PF02272">
    <property type="entry name" value="DHHA1"/>
    <property type="match status" value="1"/>
</dbReference>
<dbReference type="InterPro" id="IPR001667">
    <property type="entry name" value="DDH_dom"/>
</dbReference>
<proteinExistence type="predicted"/>
<dbReference type="GeneID" id="69579676"/>
<dbReference type="InterPro" id="IPR038763">
    <property type="entry name" value="DHH_sf"/>
</dbReference>
<dbReference type="Gene3D" id="3.90.1640.10">
    <property type="entry name" value="inorganic pyrophosphatase (n-terminal core)"/>
    <property type="match status" value="1"/>
</dbReference>
<sequence>MNTNDINTVRLLLNKRPRISIIPHKNPDGDAMGSCLGLYLFLKEQGHDVTVVSPNDYPENLKWLPASEKVMIFDLNASEVTQQIANSELIFTLDFNALSRADGLTELLQHSKADFVMIDHHQQPENYAKVTFSQPDASSTCSLVYEFIIALGSREQLNTDIATCLYTGLMTDTGNFKFQTTKPDTFRIAADLVELGAQNAKINTLIYDTNSFSRLQLLSVALKNMVYLNDIDVAYTYLTYNQLVEYQFQKGDTEGFVNYGLSIKDTKMAAFFIEEKEQGYVKISFRSKENTDVNAFARAYFNGGGHINAAGGRFDGTITDAITHFLQVLPQFLKNQ</sequence>
<feature type="domain" description="DDH" evidence="1">
    <location>
        <begin position="18"/>
        <end position="168"/>
    </location>
</feature>
<keyword evidence="3" id="KW-0378">Hydrolase</keyword>
<dbReference type="PANTHER" id="PTHR47618:SF1">
    <property type="entry name" value="BIFUNCTIONAL OLIGORIBONUCLEASE AND PAP PHOSPHATASE NRNA"/>
    <property type="match status" value="1"/>
</dbReference>
<dbReference type="AlphaFoldDB" id="A0A0B7H3Z0"/>
<gene>
    <name evidence="3" type="ORF">CCAN12_370017</name>
</gene>
<accession>A0A0B7H3Z0</accession>
<evidence type="ECO:0000313" key="3">
    <source>
        <dbReference type="EMBL" id="CEN33219.1"/>
    </source>
</evidence>
<dbReference type="PANTHER" id="PTHR47618">
    <property type="entry name" value="BIFUNCTIONAL OLIGORIBONUCLEASE AND PAP PHOSPHATASE NRNA"/>
    <property type="match status" value="1"/>
</dbReference>
<organism evidence="3 4">
    <name type="scientific">Capnocytophaga canimorsus</name>
    <dbReference type="NCBI Taxonomy" id="28188"/>
    <lineage>
        <taxon>Bacteria</taxon>
        <taxon>Pseudomonadati</taxon>
        <taxon>Bacteroidota</taxon>
        <taxon>Flavobacteriia</taxon>
        <taxon>Flavobacteriales</taxon>
        <taxon>Flavobacteriaceae</taxon>
        <taxon>Capnocytophaga</taxon>
    </lineage>
</organism>
<evidence type="ECO:0000313" key="4">
    <source>
        <dbReference type="Proteomes" id="UP000044026"/>
    </source>
</evidence>
<dbReference type="EC" id="3.1.3.7" evidence="3"/>
<dbReference type="EMBL" id="CDOE01000031">
    <property type="protein sequence ID" value="CEN33219.1"/>
    <property type="molecule type" value="Genomic_DNA"/>
</dbReference>
<reference evidence="3 4" key="1">
    <citation type="submission" date="2015-01" db="EMBL/GenBank/DDBJ databases">
        <authorList>
            <person name="Xiang T."/>
            <person name="Song Y."/>
            <person name="Huang L."/>
            <person name="Wang B."/>
            <person name="Wu P."/>
        </authorList>
    </citation>
    <scope>NUCLEOTIDE SEQUENCE [LARGE SCALE GENOMIC DNA]</scope>
    <source>
        <strain evidence="3 4">Cc12</strain>
    </source>
</reference>
<dbReference type="RefSeq" id="WP_041998805.1">
    <property type="nucleotide sequence ID" value="NZ_CP022382.1"/>
</dbReference>
<dbReference type="InterPro" id="IPR051319">
    <property type="entry name" value="Oligoribo/pAp-PDE_c-di-AMP_PDE"/>
</dbReference>
<dbReference type="SUPFAM" id="SSF64182">
    <property type="entry name" value="DHH phosphoesterases"/>
    <property type="match status" value="1"/>
</dbReference>
<feature type="domain" description="DHHA1" evidence="2">
    <location>
        <begin position="236"/>
        <end position="334"/>
    </location>
</feature>
<dbReference type="Proteomes" id="UP000044026">
    <property type="component" value="Unassembled WGS sequence"/>
</dbReference>
<dbReference type="GO" id="GO:0008441">
    <property type="term" value="F:3'(2'),5'-bisphosphate nucleotidase activity"/>
    <property type="evidence" value="ECO:0007669"/>
    <property type="project" value="UniProtKB-EC"/>
</dbReference>
<dbReference type="InterPro" id="IPR003156">
    <property type="entry name" value="DHHA1_dom"/>
</dbReference>